<dbReference type="PANTHER" id="PTHR43833:SF5">
    <property type="entry name" value="TRK SYSTEM POTASSIUM UPTAKE PROTEIN TRKA"/>
    <property type="match status" value="1"/>
</dbReference>
<evidence type="ECO:0000259" key="7">
    <source>
        <dbReference type="PROSITE" id="PS51201"/>
    </source>
</evidence>
<organism evidence="9 10">
    <name type="scientific">Hallella multisaccharivorax DSM 17128</name>
    <dbReference type="NCBI Taxonomy" id="688246"/>
    <lineage>
        <taxon>Bacteria</taxon>
        <taxon>Pseudomonadati</taxon>
        <taxon>Bacteroidota</taxon>
        <taxon>Bacteroidia</taxon>
        <taxon>Bacteroidales</taxon>
        <taxon>Prevotellaceae</taxon>
        <taxon>Hallella</taxon>
    </lineage>
</organism>
<dbReference type="eggNOG" id="COG0569">
    <property type="taxonomic scope" value="Bacteria"/>
</dbReference>
<keyword evidence="5" id="KW-0520">NAD</keyword>
<reference evidence="10" key="1">
    <citation type="journal article" date="2011" name="Stand. Genomic Sci.">
        <title>Non-contiguous finished genome sequence of the opportunistic oral pathogen Prevotella multisaccharivorax type strain (PPPA20).</title>
        <authorList>
            <person name="Pati A."/>
            <person name="Gronow S."/>
            <person name="Lu M."/>
            <person name="Lapidus A."/>
            <person name="Nolan M."/>
            <person name="Lucas S."/>
            <person name="Hammon N."/>
            <person name="Deshpande S."/>
            <person name="Cheng J.F."/>
            <person name="Tapia R."/>
            <person name="Han C."/>
            <person name="Goodwin L."/>
            <person name="Pitluck S."/>
            <person name="Liolios K."/>
            <person name="Pagani I."/>
            <person name="Mavromatis K."/>
            <person name="Mikhailova N."/>
            <person name="Huntemann M."/>
            <person name="Chen A."/>
            <person name="Palaniappan K."/>
            <person name="Land M."/>
            <person name="Hauser L."/>
            <person name="Detter J.C."/>
            <person name="Brambilla E.M."/>
            <person name="Rohde M."/>
            <person name="Goker M."/>
            <person name="Woyke T."/>
            <person name="Bristow J."/>
            <person name="Eisen J.A."/>
            <person name="Markowitz V."/>
            <person name="Hugenholtz P."/>
            <person name="Kyrpides N.C."/>
            <person name="Klenk H.P."/>
            <person name="Ivanova N."/>
        </authorList>
    </citation>
    <scope>NUCLEOTIDE SEQUENCE [LARGE SCALE GENOMIC DNA]</scope>
    <source>
        <strain evidence="10">DSM 17128</strain>
    </source>
</reference>
<dbReference type="EMBL" id="GL945017">
    <property type="protein sequence ID" value="EGN56451.1"/>
    <property type="molecule type" value="Genomic_DNA"/>
</dbReference>
<evidence type="ECO:0000256" key="4">
    <source>
        <dbReference type="ARBA" id="ARBA00022958"/>
    </source>
</evidence>
<proteinExistence type="predicted"/>
<keyword evidence="4" id="KW-0630">Potassium</keyword>
<sequence>MKIIITGAYAIGTHLARLLSRNQEEITIIDDDQERLDRIGADYDLLTLCGSASSVRTLREAGTENADLFIAVSPDENANINSCILAHALHARKTVAKVNDAEYVEDDVRQFYKDLGVDQLIYPEILAAKEIINGLKMSWVRQRWDVHGGALVMLAIKLRDNCQILNQPLKDLCGPDDPYHVVAIKRHQETIIPGGNDELRCLDLVYFMTMKQYIPYIRQITGKESYTDVHNVMFMGGGMTAVRTLQSLPEYMNAKIIEINPDRCEELNELIEDKTLVIEGDARDTNLLEDEGIKNTQAFVALTGNAETNILACLTAKRLGVRKTVADVENLDYASMAEELDIGTIINKKAIAASRIYQLMLDADVLNVTFLMSANADVAEFVAKDDSKVIKLPVKDLRLPQDVTIGGLVRNDKGMLVNGNTQIEAGDHVVVFCHGVNMKALEKYFNSPRKIEKIGRELLSRLSL</sequence>
<dbReference type="InterPro" id="IPR006036">
    <property type="entry name" value="K_uptake_TrkA"/>
</dbReference>
<accession>F8N7U6</accession>
<dbReference type="InterPro" id="IPR006037">
    <property type="entry name" value="RCK_C"/>
</dbReference>
<dbReference type="OrthoDB" id="9775180at2"/>
<dbReference type="Gene3D" id="3.40.50.720">
    <property type="entry name" value="NAD(P)-binding Rossmann-like Domain"/>
    <property type="match status" value="2"/>
</dbReference>
<dbReference type="Pfam" id="PF02080">
    <property type="entry name" value="TrkA_C"/>
    <property type="match status" value="1"/>
</dbReference>
<dbReference type="STRING" id="688246.Premu_1009"/>
<dbReference type="PRINTS" id="PR00335">
    <property type="entry name" value="KUPTAKETRKA"/>
</dbReference>
<keyword evidence="3" id="KW-0633">Potassium transport</keyword>
<dbReference type="GO" id="GO:0005886">
    <property type="term" value="C:plasma membrane"/>
    <property type="evidence" value="ECO:0007669"/>
    <property type="project" value="InterPro"/>
</dbReference>
<feature type="domain" description="RCK C-terminal" evidence="8">
    <location>
        <begin position="366"/>
        <end position="447"/>
    </location>
</feature>
<evidence type="ECO:0000256" key="1">
    <source>
        <dbReference type="ARBA" id="ARBA00017378"/>
    </source>
</evidence>
<feature type="domain" description="RCK C-terminal" evidence="8">
    <location>
        <begin position="141"/>
        <end position="223"/>
    </location>
</feature>
<dbReference type="AlphaFoldDB" id="F8N7U6"/>
<evidence type="ECO:0000256" key="5">
    <source>
        <dbReference type="ARBA" id="ARBA00023027"/>
    </source>
</evidence>
<dbReference type="HOGENOM" id="CLU_046525_0_3_10"/>
<dbReference type="SUPFAM" id="SSF116726">
    <property type="entry name" value="TrkA C-terminal domain-like"/>
    <property type="match status" value="2"/>
</dbReference>
<evidence type="ECO:0000256" key="6">
    <source>
        <dbReference type="ARBA" id="ARBA00023065"/>
    </source>
</evidence>
<dbReference type="RefSeq" id="WP_007573573.1">
    <property type="nucleotide sequence ID" value="NZ_BPTS01000001.1"/>
</dbReference>
<feature type="domain" description="RCK N-terminal" evidence="7">
    <location>
        <begin position="223"/>
        <end position="346"/>
    </location>
</feature>
<protein>
    <recommendedName>
        <fullName evidence="1">Trk system potassium uptake protein TrkA</fullName>
    </recommendedName>
</protein>
<dbReference type="Proteomes" id="UP000002772">
    <property type="component" value="Unassembled WGS sequence"/>
</dbReference>
<dbReference type="PANTHER" id="PTHR43833">
    <property type="entry name" value="POTASSIUM CHANNEL PROTEIN 2-RELATED-RELATED"/>
    <property type="match status" value="1"/>
</dbReference>
<dbReference type="SUPFAM" id="SSF51735">
    <property type="entry name" value="NAD(P)-binding Rossmann-fold domains"/>
    <property type="match status" value="2"/>
</dbReference>
<keyword evidence="6" id="KW-0406">Ion transport</keyword>
<dbReference type="Pfam" id="PF02254">
    <property type="entry name" value="TrkA_N"/>
    <property type="match status" value="2"/>
</dbReference>
<dbReference type="InterPro" id="IPR036291">
    <property type="entry name" value="NAD(P)-bd_dom_sf"/>
</dbReference>
<dbReference type="InterPro" id="IPR036721">
    <property type="entry name" value="RCK_C_sf"/>
</dbReference>
<evidence type="ECO:0000256" key="3">
    <source>
        <dbReference type="ARBA" id="ARBA00022538"/>
    </source>
</evidence>
<name>F8N7U6_9BACT</name>
<evidence type="ECO:0000313" key="9">
    <source>
        <dbReference type="EMBL" id="EGN56451.1"/>
    </source>
</evidence>
<dbReference type="NCBIfam" id="NF007039">
    <property type="entry name" value="PRK09496.3-2"/>
    <property type="match status" value="1"/>
</dbReference>
<dbReference type="PROSITE" id="PS51202">
    <property type="entry name" value="RCK_C"/>
    <property type="match status" value="2"/>
</dbReference>
<evidence type="ECO:0000313" key="10">
    <source>
        <dbReference type="Proteomes" id="UP000002772"/>
    </source>
</evidence>
<dbReference type="InterPro" id="IPR050721">
    <property type="entry name" value="Trk_Ktr_HKT_K-transport"/>
</dbReference>
<dbReference type="NCBIfam" id="NF007038">
    <property type="entry name" value="PRK09496.2-6"/>
    <property type="match status" value="1"/>
</dbReference>
<dbReference type="GO" id="GO:0015079">
    <property type="term" value="F:potassium ion transmembrane transporter activity"/>
    <property type="evidence" value="ECO:0007669"/>
    <property type="project" value="InterPro"/>
</dbReference>
<evidence type="ECO:0000259" key="8">
    <source>
        <dbReference type="PROSITE" id="PS51202"/>
    </source>
</evidence>
<dbReference type="Gene3D" id="3.30.70.1450">
    <property type="entry name" value="Regulator of K+ conductance, C-terminal domain"/>
    <property type="match status" value="2"/>
</dbReference>
<evidence type="ECO:0000256" key="2">
    <source>
        <dbReference type="ARBA" id="ARBA00022448"/>
    </source>
</evidence>
<dbReference type="InterPro" id="IPR003148">
    <property type="entry name" value="RCK_N"/>
</dbReference>
<feature type="domain" description="RCK N-terminal" evidence="7">
    <location>
        <begin position="1"/>
        <end position="121"/>
    </location>
</feature>
<gene>
    <name evidence="9" type="ORF">Premu_1009</name>
</gene>
<keyword evidence="10" id="KW-1185">Reference proteome</keyword>
<keyword evidence="2" id="KW-0813">Transport</keyword>
<dbReference type="PROSITE" id="PS51201">
    <property type="entry name" value="RCK_N"/>
    <property type="match status" value="2"/>
</dbReference>